<reference evidence="1" key="3">
    <citation type="submission" date="2023-06" db="EMBL/GenBank/DDBJ databases">
        <authorList>
            <person name="Sun Q."/>
            <person name="Zhou Y."/>
        </authorList>
    </citation>
    <scope>NUCLEOTIDE SEQUENCE</scope>
    <source>
        <strain evidence="1">CGMCC 1.10859</strain>
    </source>
</reference>
<evidence type="ECO:0008006" key="5">
    <source>
        <dbReference type="Google" id="ProtNLM"/>
    </source>
</evidence>
<evidence type="ECO:0000313" key="2">
    <source>
        <dbReference type="EMBL" id="SDX50874.1"/>
    </source>
</evidence>
<evidence type="ECO:0000313" key="3">
    <source>
        <dbReference type="Proteomes" id="UP000199541"/>
    </source>
</evidence>
<sequence length="178" mass="19295">MTTARPRAGLSGPGRAGRLRNIAAGIAAGLALWLAPAAAQARCVPGQVQFRTDSGIVTFHVSLARTPAERERGLMNRRHLPRDAGMLFLFGKPGPVSFWMHDTLIPLDMIFMDQSGRVTRIHANATPLSDMPINGGSRVFAVLEINGGMAARADIRPGTVMRADTMPQKRAAWRCARR</sequence>
<protein>
    <recommendedName>
        <fullName evidence="5">DUF192 domain-containing protein</fullName>
    </recommendedName>
</protein>
<keyword evidence="3" id="KW-1185">Reference proteome</keyword>
<dbReference type="Proteomes" id="UP000199541">
    <property type="component" value="Unassembled WGS sequence"/>
</dbReference>
<dbReference type="Proteomes" id="UP000634647">
    <property type="component" value="Unassembled WGS sequence"/>
</dbReference>
<name>A0AAN5A1D7_9RHOB</name>
<accession>A0AAN5A1D7</accession>
<dbReference type="AlphaFoldDB" id="A0AAN5A1D7"/>
<dbReference type="PANTHER" id="PTHR37953">
    <property type="entry name" value="UPF0127 PROTEIN MJ1496"/>
    <property type="match status" value="1"/>
</dbReference>
<proteinExistence type="predicted"/>
<dbReference type="RefSeq" id="WP_244521041.1">
    <property type="nucleotide sequence ID" value="NZ_BNAB01000015.1"/>
</dbReference>
<gene>
    <name evidence="1" type="ORF">GCM10008024_30450</name>
    <name evidence="2" type="ORF">SAMN05444006_11863</name>
</gene>
<dbReference type="PANTHER" id="PTHR37953:SF1">
    <property type="entry name" value="UPF0127 PROTEIN MJ1496"/>
    <property type="match status" value="1"/>
</dbReference>
<organism evidence="1 4">
    <name type="scientific">Allgaiera indica</name>
    <dbReference type="NCBI Taxonomy" id="765699"/>
    <lineage>
        <taxon>Bacteria</taxon>
        <taxon>Pseudomonadati</taxon>
        <taxon>Pseudomonadota</taxon>
        <taxon>Alphaproteobacteria</taxon>
        <taxon>Rhodobacterales</taxon>
        <taxon>Paracoccaceae</taxon>
        <taxon>Allgaiera</taxon>
    </lineage>
</organism>
<dbReference type="Gene3D" id="2.60.120.1140">
    <property type="entry name" value="Protein of unknown function DUF192"/>
    <property type="match status" value="1"/>
</dbReference>
<dbReference type="EMBL" id="BNAB01000015">
    <property type="protein sequence ID" value="GHE04192.1"/>
    <property type="molecule type" value="Genomic_DNA"/>
</dbReference>
<evidence type="ECO:0000313" key="4">
    <source>
        <dbReference type="Proteomes" id="UP000634647"/>
    </source>
</evidence>
<dbReference type="Pfam" id="PF02643">
    <property type="entry name" value="DUF192"/>
    <property type="match status" value="1"/>
</dbReference>
<reference evidence="2 3" key="2">
    <citation type="submission" date="2016-10" db="EMBL/GenBank/DDBJ databases">
        <authorList>
            <person name="Varghese N."/>
            <person name="Submissions S."/>
        </authorList>
    </citation>
    <scope>NUCLEOTIDE SEQUENCE [LARGE SCALE GENOMIC DNA]</scope>
    <source>
        <strain evidence="2 3">DSM 24802</strain>
    </source>
</reference>
<evidence type="ECO:0000313" key="1">
    <source>
        <dbReference type="EMBL" id="GHE04192.1"/>
    </source>
</evidence>
<dbReference type="EMBL" id="FNOB01000018">
    <property type="protein sequence ID" value="SDX50874.1"/>
    <property type="molecule type" value="Genomic_DNA"/>
</dbReference>
<reference evidence="1" key="1">
    <citation type="journal article" date="2014" name="Int. J. Syst. Evol. Microbiol.">
        <title>Complete genome sequence of Corynebacterium casei LMG S-19264T (=DSM 44701T), isolated from a smear-ripened cheese.</title>
        <authorList>
            <consortium name="US DOE Joint Genome Institute (JGI-PGF)"/>
            <person name="Walter F."/>
            <person name="Albersmeier A."/>
            <person name="Kalinowski J."/>
            <person name="Ruckert C."/>
        </authorList>
    </citation>
    <scope>NUCLEOTIDE SEQUENCE</scope>
    <source>
        <strain evidence="1">CGMCC 1.10859</strain>
    </source>
</reference>
<dbReference type="InterPro" id="IPR003795">
    <property type="entry name" value="DUF192"/>
</dbReference>
<comment type="caution">
    <text evidence="1">The sequence shown here is derived from an EMBL/GenBank/DDBJ whole genome shotgun (WGS) entry which is preliminary data.</text>
</comment>
<dbReference type="InterPro" id="IPR038695">
    <property type="entry name" value="Saro_0823-like_sf"/>
</dbReference>